<proteinExistence type="predicted"/>
<dbReference type="EMBL" id="BORU01000001">
    <property type="protein sequence ID" value="GIO55640.1"/>
    <property type="molecule type" value="Genomic_DNA"/>
</dbReference>
<keyword evidence="3" id="KW-1185">Reference proteome</keyword>
<comment type="caution">
    <text evidence="2">The sequence shown here is derived from an EMBL/GenBank/DDBJ whole genome shotgun (WGS) entry which is preliminary data.</text>
</comment>
<feature type="region of interest" description="Disordered" evidence="1">
    <location>
        <begin position="28"/>
        <end position="55"/>
    </location>
</feature>
<sequence length="55" mass="6185">MAGGQPLGAAGLLQRYVICHARQNDDAFDDPRIIYPNPERQNVKNPFSPDAKRDF</sequence>
<reference evidence="2 3" key="1">
    <citation type="submission" date="2021-03" db="EMBL/GenBank/DDBJ databases">
        <title>Antimicrobial resistance genes in bacteria isolated from Japanese honey, and their potential for conferring macrolide and lincosamide resistance in the American foulbrood pathogen Paenibacillus larvae.</title>
        <authorList>
            <person name="Okamoto M."/>
            <person name="Kumagai M."/>
            <person name="Kanamori H."/>
            <person name="Takamatsu D."/>
        </authorList>
    </citation>
    <scope>NUCLEOTIDE SEQUENCE [LARGE SCALE GENOMIC DNA]</scope>
    <source>
        <strain evidence="2 3">J21TS7</strain>
    </source>
</reference>
<accession>A0ABQ4LH18</accession>
<evidence type="ECO:0000313" key="2">
    <source>
        <dbReference type="EMBL" id="GIO55640.1"/>
    </source>
</evidence>
<evidence type="ECO:0000313" key="3">
    <source>
        <dbReference type="Proteomes" id="UP000676601"/>
    </source>
</evidence>
<name>A0ABQ4LH18_9BACL</name>
<evidence type="ECO:0000256" key="1">
    <source>
        <dbReference type="SAM" id="MobiDB-lite"/>
    </source>
</evidence>
<gene>
    <name evidence="2" type="ORF">J21TS7_39580</name>
</gene>
<organism evidence="2 3">
    <name type="scientific">Paenibacillus cineris</name>
    <dbReference type="NCBI Taxonomy" id="237530"/>
    <lineage>
        <taxon>Bacteria</taxon>
        <taxon>Bacillati</taxon>
        <taxon>Bacillota</taxon>
        <taxon>Bacilli</taxon>
        <taxon>Bacillales</taxon>
        <taxon>Paenibacillaceae</taxon>
        <taxon>Paenibacillus</taxon>
    </lineage>
</organism>
<protein>
    <submittedName>
        <fullName evidence="2">Uncharacterized protein</fullName>
    </submittedName>
</protein>
<dbReference type="Proteomes" id="UP000676601">
    <property type="component" value="Unassembled WGS sequence"/>
</dbReference>